<dbReference type="InterPro" id="IPR002881">
    <property type="entry name" value="DUF58"/>
</dbReference>
<reference evidence="2" key="1">
    <citation type="journal article" date="2017" name="Genome Announc.">
        <title>Whole-Genome Sequence of Photobacterium damselae subsp. piscicida Strain 91-197, Isolated from Hybrid Striped Bass (Morone sp.) in the United States.</title>
        <authorList>
            <person name="Teru Y."/>
            <person name="Hikima J."/>
            <person name="Kono T."/>
            <person name="Sakai M."/>
            <person name="Takano T."/>
            <person name="Hawke J.P."/>
            <person name="Takeyama H."/>
            <person name="Aoki T."/>
        </authorList>
    </citation>
    <scope>NUCLEOTIDE SEQUENCE</scope>
    <source>
        <strain evidence="2">91-197</strain>
    </source>
</reference>
<reference evidence="4" key="2">
    <citation type="submission" date="2017-05" db="EMBL/GenBank/DDBJ databases">
        <title>Whole genome sequence of fish pathogenic bacteria, Photobacterium damselae subsp. piscicida, strain 91-197, isolated from hybrid striped bass (Morone sp.) in USA.</title>
        <authorList>
            <person name="Teru Y."/>
            <person name="Hikima J."/>
            <person name="Kono T."/>
            <person name="Sakai M."/>
            <person name="Takano T."/>
            <person name="Hawke J.P."/>
            <person name="Takeyama H."/>
            <person name="Aoki T."/>
        </authorList>
    </citation>
    <scope>NUCLEOTIDE SEQUENCE [LARGE SCALE GENOMIC DNA]</scope>
    <source>
        <strain evidence="4">91-197</strain>
    </source>
</reference>
<dbReference type="InterPro" id="IPR036465">
    <property type="entry name" value="vWFA_dom_sf"/>
</dbReference>
<dbReference type="PANTHER" id="PTHR33608:SF12">
    <property type="entry name" value="DUF58 DOMAIN-CONTAINING PROTEIN"/>
    <property type="match status" value="1"/>
</dbReference>
<gene>
    <name evidence="3" type="ORF">IC627_17460</name>
    <name evidence="2" type="ORF">PDPUS_2_00281</name>
</gene>
<protein>
    <submittedName>
        <fullName evidence="3">DUF58 domain-containing protein</fullName>
    </submittedName>
</protein>
<proteinExistence type="predicted"/>
<dbReference type="EMBL" id="AP018046">
    <property type="protein sequence ID" value="BAX54867.1"/>
    <property type="molecule type" value="Genomic_DNA"/>
</dbReference>
<dbReference type="AlphaFoldDB" id="A0A1Q9GWW2"/>
<accession>A0A1Q9GWW2</accession>
<name>A0A1Q9GWW2_PHODP</name>
<dbReference type="EMBL" id="CP061855">
    <property type="protein sequence ID" value="QOD58617.1"/>
    <property type="molecule type" value="Genomic_DNA"/>
</dbReference>
<dbReference type="Proteomes" id="UP000516656">
    <property type="component" value="Chromosome 2"/>
</dbReference>
<evidence type="ECO:0000313" key="4">
    <source>
        <dbReference type="Proteomes" id="UP000218676"/>
    </source>
</evidence>
<reference evidence="3 5" key="3">
    <citation type="submission" date="2020-09" db="EMBL/GenBank/DDBJ databases">
        <title>Complete, closed and curated genome sequences of Photobacterium damselae subsp. piscicida isolates from Australia indicate localised evolution and additional plasmid-borne pathogenicity mechanisms.</title>
        <authorList>
            <person name="Baseggio L."/>
            <person name="Silayeva O."/>
            <person name="Buller N."/>
            <person name="Landos M."/>
            <person name="Engelstaedter J."/>
            <person name="Barnes A.C."/>
        </authorList>
    </citation>
    <scope>NUCLEOTIDE SEQUENCE [LARGE SCALE GENOMIC DNA]</scope>
    <source>
        <strain evidence="3 5">AS-16-0540-1</strain>
    </source>
</reference>
<dbReference type="SUPFAM" id="SSF53300">
    <property type="entry name" value="vWA-like"/>
    <property type="match status" value="1"/>
</dbReference>
<dbReference type="Pfam" id="PF01882">
    <property type="entry name" value="DUF58"/>
    <property type="match status" value="1"/>
</dbReference>
<dbReference type="RefSeq" id="WP_044179516.1">
    <property type="nucleotide sequence ID" value="NZ_AP018046.1"/>
</dbReference>
<organism evidence="2 4">
    <name type="scientific">Photobacterium damsela subsp. piscicida</name>
    <name type="common">Pasteurella piscicida</name>
    <dbReference type="NCBI Taxonomy" id="38294"/>
    <lineage>
        <taxon>Bacteria</taxon>
        <taxon>Pseudomonadati</taxon>
        <taxon>Pseudomonadota</taxon>
        <taxon>Gammaproteobacteria</taxon>
        <taxon>Vibrionales</taxon>
        <taxon>Vibrionaceae</taxon>
        <taxon>Photobacterium</taxon>
    </lineage>
</organism>
<sequence>MNQTAMSALLPAYSDGVTLCLAELLQYKNQTVRWLPPAHSIWSQLNGQHVSRHKGRGMNFAEVRPYQPGDDIRSIDWRVTARTGKAHTKLFTEEREQPVMMLIDLSSNMQFGSQLLLKSVQAAHFSSLISWLTVTEKDRIGAVIYNGHSLVECKPTARQQGPLRLINALIASHKESLEHIQKPNLVSFAEALKHLHYLCPKGSDIIVISDFYHLYNQDKQRLTQLRHHNRMQFVQIYDPLEQGQTQYRGREYVTDNKRSAWLDFSSKKTRQAIEQSYYQHQEFIEHLAKSLAIPLHKLSAAKTLTHQLTQMGGRK</sequence>
<evidence type="ECO:0000313" key="5">
    <source>
        <dbReference type="Proteomes" id="UP000516656"/>
    </source>
</evidence>
<dbReference type="Proteomes" id="UP000218676">
    <property type="component" value="Chromosome 2"/>
</dbReference>
<evidence type="ECO:0000313" key="3">
    <source>
        <dbReference type="EMBL" id="QOD58617.1"/>
    </source>
</evidence>
<dbReference type="PANTHER" id="PTHR33608">
    <property type="entry name" value="BLL2464 PROTEIN"/>
    <property type="match status" value="1"/>
</dbReference>
<feature type="domain" description="DUF58" evidence="1">
    <location>
        <begin position="62"/>
        <end position="282"/>
    </location>
</feature>
<evidence type="ECO:0000313" key="2">
    <source>
        <dbReference type="EMBL" id="BAX54867.1"/>
    </source>
</evidence>
<evidence type="ECO:0000259" key="1">
    <source>
        <dbReference type="Pfam" id="PF01882"/>
    </source>
</evidence>